<sequence length="154" mass="17275">MTPTEPLPLHHSWPLMDADERFDLGRLLDDPRGAGDTSSARPMETTPGLWACDLADNRLHWSREVFRLFGMDDTAVPARIATVSLYAEASRAAMERLRAHAIRHRRGFTLDVAIFPHDAAPLRWLRLIAAPVCDGGRVVRLHGCKSDVTHLYGR</sequence>
<organism evidence="1 2">
    <name type="scientific">Sphingomonas insulae</name>
    <dbReference type="NCBI Taxonomy" id="424800"/>
    <lineage>
        <taxon>Bacteria</taxon>
        <taxon>Pseudomonadati</taxon>
        <taxon>Pseudomonadota</taxon>
        <taxon>Alphaproteobacteria</taxon>
        <taxon>Sphingomonadales</taxon>
        <taxon>Sphingomonadaceae</taxon>
        <taxon>Sphingomonas</taxon>
    </lineage>
</organism>
<name>A0ABP3T7S8_9SPHN</name>
<evidence type="ECO:0000313" key="2">
    <source>
        <dbReference type="Proteomes" id="UP001500238"/>
    </source>
</evidence>
<gene>
    <name evidence="1" type="ORF">GCM10009102_27830</name>
</gene>
<accession>A0ABP3T7S8</accession>
<dbReference type="RefSeq" id="WP_163958167.1">
    <property type="nucleotide sequence ID" value="NZ_BAAAES010000009.1"/>
</dbReference>
<dbReference type="EMBL" id="BAAAES010000009">
    <property type="protein sequence ID" value="GAA0674282.1"/>
    <property type="molecule type" value="Genomic_DNA"/>
</dbReference>
<dbReference type="Gene3D" id="3.30.450.20">
    <property type="entry name" value="PAS domain"/>
    <property type="match status" value="1"/>
</dbReference>
<evidence type="ECO:0008006" key="3">
    <source>
        <dbReference type="Google" id="ProtNLM"/>
    </source>
</evidence>
<evidence type="ECO:0000313" key="1">
    <source>
        <dbReference type="EMBL" id="GAA0674282.1"/>
    </source>
</evidence>
<proteinExistence type="predicted"/>
<protein>
    <recommendedName>
        <fullName evidence="3">PAS domain-containing protein</fullName>
    </recommendedName>
</protein>
<comment type="caution">
    <text evidence="1">The sequence shown here is derived from an EMBL/GenBank/DDBJ whole genome shotgun (WGS) entry which is preliminary data.</text>
</comment>
<reference evidence="2" key="1">
    <citation type="journal article" date="2019" name="Int. J. Syst. Evol. Microbiol.">
        <title>The Global Catalogue of Microorganisms (GCM) 10K type strain sequencing project: providing services to taxonomists for standard genome sequencing and annotation.</title>
        <authorList>
            <consortium name="The Broad Institute Genomics Platform"/>
            <consortium name="The Broad Institute Genome Sequencing Center for Infectious Disease"/>
            <person name="Wu L."/>
            <person name="Ma J."/>
        </authorList>
    </citation>
    <scope>NUCLEOTIDE SEQUENCE [LARGE SCALE GENOMIC DNA]</scope>
    <source>
        <strain evidence="2">JCM 14603</strain>
    </source>
</reference>
<keyword evidence="2" id="KW-1185">Reference proteome</keyword>
<dbReference type="InterPro" id="IPR035965">
    <property type="entry name" value="PAS-like_dom_sf"/>
</dbReference>
<dbReference type="SUPFAM" id="SSF55785">
    <property type="entry name" value="PYP-like sensor domain (PAS domain)"/>
    <property type="match status" value="1"/>
</dbReference>
<dbReference type="Proteomes" id="UP001500238">
    <property type="component" value="Unassembled WGS sequence"/>
</dbReference>